<keyword evidence="2" id="KW-0808">Transferase</keyword>
<keyword evidence="3" id="KW-1185">Reference proteome</keyword>
<organism evidence="2 3">
    <name type="scientific">Croceibacterium xixiisoli</name>
    <dbReference type="NCBI Taxonomy" id="1476466"/>
    <lineage>
        <taxon>Bacteria</taxon>
        <taxon>Pseudomonadati</taxon>
        <taxon>Pseudomonadota</taxon>
        <taxon>Alphaproteobacteria</taxon>
        <taxon>Sphingomonadales</taxon>
        <taxon>Erythrobacteraceae</taxon>
        <taxon>Croceibacterium</taxon>
    </lineage>
</organism>
<proteinExistence type="predicted"/>
<dbReference type="Pfam" id="PF13302">
    <property type="entry name" value="Acetyltransf_3"/>
    <property type="match status" value="1"/>
</dbReference>
<dbReference type="RefSeq" id="WP_161390420.1">
    <property type="nucleotide sequence ID" value="NZ_JBHSCP010000001.1"/>
</dbReference>
<dbReference type="Proteomes" id="UP000469430">
    <property type="component" value="Unassembled WGS sequence"/>
</dbReference>
<evidence type="ECO:0000313" key="2">
    <source>
        <dbReference type="EMBL" id="MXO98822.1"/>
    </source>
</evidence>
<feature type="domain" description="N-acetyltransferase" evidence="1">
    <location>
        <begin position="11"/>
        <end position="171"/>
    </location>
</feature>
<comment type="caution">
    <text evidence="2">The sequence shown here is derived from an EMBL/GenBank/DDBJ whole genome shotgun (WGS) entry which is preliminary data.</text>
</comment>
<evidence type="ECO:0000313" key="3">
    <source>
        <dbReference type="Proteomes" id="UP000469430"/>
    </source>
</evidence>
<evidence type="ECO:0000259" key="1">
    <source>
        <dbReference type="PROSITE" id="PS51186"/>
    </source>
</evidence>
<accession>A0A6I4TSD9</accession>
<protein>
    <submittedName>
        <fullName evidence="2">GNAT family N-acetyltransferase</fullName>
    </submittedName>
</protein>
<dbReference type="OrthoDB" id="5295305at2"/>
<dbReference type="Gene3D" id="3.40.630.30">
    <property type="match status" value="1"/>
</dbReference>
<dbReference type="InterPro" id="IPR016181">
    <property type="entry name" value="Acyl_CoA_acyltransferase"/>
</dbReference>
<dbReference type="PANTHER" id="PTHR43441">
    <property type="entry name" value="RIBOSOMAL-PROTEIN-SERINE ACETYLTRANSFERASE"/>
    <property type="match status" value="1"/>
</dbReference>
<dbReference type="PANTHER" id="PTHR43441:SF2">
    <property type="entry name" value="FAMILY ACETYLTRANSFERASE, PUTATIVE (AFU_ORTHOLOGUE AFUA_7G00850)-RELATED"/>
    <property type="match status" value="1"/>
</dbReference>
<dbReference type="AlphaFoldDB" id="A0A6I4TSD9"/>
<dbReference type="SUPFAM" id="SSF55729">
    <property type="entry name" value="Acyl-CoA N-acyltransferases (Nat)"/>
    <property type="match status" value="1"/>
</dbReference>
<name>A0A6I4TSD9_9SPHN</name>
<dbReference type="GO" id="GO:1990189">
    <property type="term" value="F:protein N-terminal-serine acetyltransferase activity"/>
    <property type="evidence" value="ECO:0007669"/>
    <property type="project" value="TreeGrafter"/>
</dbReference>
<dbReference type="GO" id="GO:0005737">
    <property type="term" value="C:cytoplasm"/>
    <property type="evidence" value="ECO:0007669"/>
    <property type="project" value="TreeGrafter"/>
</dbReference>
<dbReference type="InterPro" id="IPR051908">
    <property type="entry name" value="Ribosomal_N-acetyltransferase"/>
</dbReference>
<sequence length="175" mass="19547">MNSLVLRSARFTLRPMVRADAAALLPAFADPAVMQWWSRGPFVSEQELAEWLVPDSGWDEGRSWAVVEHAEGAAIGRMAVIDRGDGISELACLTVPEWQGRGLARETLAVLIRHLFDNEDCRRIYADVDIDNAASNRLFESLGFAREGVLREAMTTHIGRRDSVIWGLLDSDPRQ</sequence>
<dbReference type="GO" id="GO:0008999">
    <property type="term" value="F:protein-N-terminal-alanine acetyltransferase activity"/>
    <property type="evidence" value="ECO:0007669"/>
    <property type="project" value="TreeGrafter"/>
</dbReference>
<reference evidence="2 3" key="1">
    <citation type="submission" date="2019-12" db="EMBL/GenBank/DDBJ databases">
        <title>Genomic-based taxomic classification of the family Erythrobacteraceae.</title>
        <authorList>
            <person name="Xu L."/>
        </authorList>
    </citation>
    <scope>NUCLEOTIDE SEQUENCE [LARGE SCALE GENOMIC DNA]</scope>
    <source>
        <strain evidence="2 3">S36</strain>
    </source>
</reference>
<gene>
    <name evidence="2" type="ORF">GRI97_07470</name>
</gene>
<dbReference type="InterPro" id="IPR000182">
    <property type="entry name" value="GNAT_dom"/>
</dbReference>
<dbReference type="PROSITE" id="PS51186">
    <property type="entry name" value="GNAT"/>
    <property type="match status" value="1"/>
</dbReference>
<dbReference type="EMBL" id="WTYJ01000001">
    <property type="protein sequence ID" value="MXO98822.1"/>
    <property type="molecule type" value="Genomic_DNA"/>
</dbReference>